<keyword evidence="2" id="KW-1185">Reference proteome</keyword>
<sequence length="1059" mass="122320">MKIKKVEMQAFKGYLNKEDSTFDFMIGEEPAKLVAIHAPNGYGKTTFYDAVDYAITNNIHRFIRVPSVKTMNNKLSTDQVHDSGNDFSSKMILRSTNNPLALDTKITVDTTIEKFSTSISSDKVARDYTFDPSKTPDDRKFFEKIILSQEAIDSYIRESRPEQRYVEFIEYQSDEIKNLELSRIELYHAITDLDATRKELKKSLDSLINISIETETDSIVKIKFESYKSQLVNLGIDLPSFDGIEHDNIKDQVELLLRNKLYLLENEIEVKSQEQEHLKREIAKFALTYKESLNNIKKLIKEKENTVELKQHYNLFQVKNKNLTNEKRNLEGKTQSLHITKNFNEKISSYIESKEKITSLFNENSTQKQKLLEIASSTSNLNILIENSKEQLGSIFSYTDALNNKKNNLDKLFHEFSKIKTERTVIINDLEMKKQESSLLKNDIDKLKVSISKLRNVPFDNGAWELELESLNLISREDYREVSELKNTLRLIELEENKYKHEVVNVRENESELKRLQAYGLTYLSKASNAQVLNCPLCFTPFDNHEDLCEKIENNEYLKDYIDPIYRKRLELKTKKESTNSWINEIKNRYVLLTLERISLLQPGLEELELKSSNLNSLISDISKKLDEIETQINVKISDTKGKSKQDLLKDIENEVSLLLKSQVKLEKIINESNHSIIKNNEDSASIKANITNNSATLKDLDQVEEFEKFLINIIQVNESEINTLDKNSIVLKFEEKINYLNVSLNKIRIHIEAMESELTKLSQSIVSYLRMSSDEALRTFEDNLSMINSSVQKEEASVQGINSILSDGEVKKLYTLDEKEWDDLLSIKYEKIENESKKFKSISSKLTGILELLDSYCTYLKSVNIEKKIDKKQEKLEKIDHIASVLNEDIASIHHLLKKRIDSYFYSDLVNQIYSKIDPHPGFKKVVFECTFSDINKPKLNVYLTNDGSDSLISPNIYLSSAQISVLSLSIFLARALNAEVYKGKDVDCILIDDPVQSMDSINVLSTIDLFRNLAIMFNKQIIISTHDERFYKLFKAKAPKNISKFIELEAHGKVRAN</sequence>
<reference evidence="1" key="1">
    <citation type="submission" date="2021-12" db="EMBL/GenBank/DDBJ databases">
        <title>Enterovibrio ZSDZ35 sp. nov. and Enterovibrio ZSDZ42 sp. nov., isolated from coastal seawater in Qingdao.</title>
        <authorList>
            <person name="Zhang P."/>
        </authorList>
    </citation>
    <scope>NUCLEOTIDE SEQUENCE</scope>
    <source>
        <strain evidence="1">ZSDZ42</strain>
    </source>
</reference>
<protein>
    <recommendedName>
        <fullName evidence="3">Rad50/SbcC-type AAA domain-containing protein</fullName>
    </recommendedName>
</protein>
<dbReference type="Proteomes" id="UP001149400">
    <property type="component" value="Unassembled WGS sequence"/>
</dbReference>
<dbReference type="RefSeq" id="WP_274163157.1">
    <property type="nucleotide sequence ID" value="NZ_JAJUBC010000003.1"/>
</dbReference>
<proteinExistence type="predicted"/>
<dbReference type="PANTHER" id="PTHR32114:SF2">
    <property type="entry name" value="ABC TRANSPORTER ABCH.3"/>
    <property type="match status" value="1"/>
</dbReference>
<accession>A0ABT5QW56</accession>
<name>A0ABT5QW56_9GAMM</name>
<gene>
    <name evidence="1" type="ORF">LRP50_03790</name>
</gene>
<dbReference type="EMBL" id="JAJUBC010000003">
    <property type="protein sequence ID" value="MDD1792244.1"/>
    <property type="molecule type" value="Genomic_DNA"/>
</dbReference>
<comment type="caution">
    <text evidence="1">The sequence shown here is derived from an EMBL/GenBank/DDBJ whole genome shotgun (WGS) entry which is preliminary data.</text>
</comment>
<organism evidence="1 2">
    <name type="scientific">Enterovibrio gelatinilyticus</name>
    <dbReference type="NCBI Taxonomy" id="2899819"/>
    <lineage>
        <taxon>Bacteria</taxon>
        <taxon>Pseudomonadati</taxon>
        <taxon>Pseudomonadota</taxon>
        <taxon>Gammaproteobacteria</taxon>
        <taxon>Vibrionales</taxon>
        <taxon>Vibrionaceae</taxon>
        <taxon>Enterovibrio</taxon>
    </lineage>
</organism>
<evidence type="ECO:0000313" key="1">
    <source>
        <dbReference type="EMBL" id="MDD1792244.1"/>
    </source>
</evidence>
<dbReference type="InterPro" id="IPR027417">
    <property type="entry name" value="P-loop_NTPase"/>
</dbReference>
<dbReference type="PANTHER" id="PTHR32114">
    <property type="entry name" value="ABC TRANSPORTER ABCH.3"/>
    <property type="match status" value="1"/>
</dbReference>
<dbReference type="Gene3D" id="3.40.50.300">
    <property type="entry name" value="P-loop containing nucleotide triphosphate hydrolases"/>
    <property type="match status" value="2"/>
</dbReference>
<evidence type="ECO:0008006" key="3">
    <source>
        <dbReference type="Google" id="ProtNLM"/>
    </source>
</evidence>
<evidence type="ECO:0000313" key="2">
    <source>
        <dbReference type="Proteomes" id="UP001149400"/>
    </source>
</evidence>
<dbReference type="SUPFAM" id="SSF52540">
    <property type="entry name" value="P-loop containing nucleoside triphosphate hydrolases"/>
    <property type="match status" value="1"/>
</dbReference>